<evidence type="ECO:0000256" key="2">
    <source>
        <dbReference type="ARBA" id="ARBA00004687"/>
    </source>
</evidence>
<dbReference type="InParanoid" id="A0A674IXK6"/>
<dbReference type="SMART" id="SM00780">
    <property type="entry name" value="PIG-X"/>
    <property type="match status" value="1"/>
</dbReference>
<evidence type="ECO:0000313" key="12">
    <source>
        <dbReference type="Proteomes" id="UP000472274"/>
    </source>
</evidence>
<comment type="function">
    <text evidence="10">Stabilizing subunit of the glycosylphosphatidylinositol-mannosyltransferase I complex which catalyzes the transfer of the first mannose, via an alpha-1,4 bond from a dolichol-phosphate-mannose (Dol-P-Man) to the glucosaminyl acyl phosphatidylinositol (GlcN-(acyl)PI) intermediate to generate alpha-D-Man-(1-&gt;4)-alpha-D-GlcN-(1-&gt;6)-(1-radyl,2-acyl-sn-glycero-3-phospho)-2-acyl-inositol and participates in the sixth step of the glycosylphosphatidylinositol-anchor biosynthesis. Probably acts by stabilizing the mannosyltransferase PIGM.</text>
</comment>
<dbReference type="InterPro" id="IPR040039">
    <property type="entry name" value="PIGX"/>
</dbReference>
<dbReference type="Pfam" id="PF08320">
    <property type="entry name" value="PIG-X"/>
    <property type="match status" value="1"/>
</dbReference>
<evidence type="ECO:0000313" key="11">
    <source>
        <dbReference type="Ensembl" id="ENSTMTP00000013720.1"/>
    </source>
</evidence>
<evidence type="ECO:0000256" key="1">
    <source>
        <dbReference type="ARBA" id="ARBA00004389"/>
    </source>
</evidence>
<accession>A0A674IXK6</accession>
<organism evidence="11 12">
    <name type="scientific">Terrapene triunguis</name>
    <name type="common">Three-toed box turtle</name>
    <dbReference type="NCBI Taxonomy" id="2587831"/>
    <lineage>
        <taxon>Eukaryota</taxon>
        <taxon>Metazoa</taxon>
        <taxon>Chordata</taxon>
        <taxon>Craniata</taxon>
        <taxon>Vertebrata</taxon>
        <taxon>Euteleostomi</taxon>
        <taxon>Archelosauria</taxon>
        <taxon>Testudinata</taxon>
        <taxon>Testudines</taxon>
        <taxon>Cryptodira</taxon>
        <taxon>Durocryptodira</taxon>
        <taxon>Testudinoidea</taxon>
        <taxon>Emydidae</taxon>
        <taxon>Terrapene</taxon>
    </lineage>
</organism>
<keyword evidence="5" id="KW-0812">Transmembrane</keyword>
<reference evidence="11" key="2">
    <citation type="submission" date="2025-09" db="UniProtKB">
        <authorList>
            <consortium name="Ensembl"/>
        </authorList>
    </citation>
    <scope>IDENTIFICATION</scope>
</reference>
<keyword evidence="9" id="KW-0325">Glycoprotein</keyword>
<comment type="subcellular location">
    <subcellularLocation>
        <location evidence="1 10">Endoplasmic reticulum membrane</location>
        <topology evidence="1 10">Single-pass membrane protein</topology>
    </subcellularLocation>
</comment>
<evidence type="ECO:0000256" key="10">
    <source>
        <dbReference type="RuleBase" id="RU366056"/>
    </source>
</evidence>
<dbReference type="Proteomes" id="UP000472274">
    <property type="component" value="Unplaced"/>
</dbReference>
<dbReference type="GO" id="GO:0006506">
    <property type="term" value="P:GPI anchor biosynthetic process"/>
    <property type="evidence" value="ECO:0007669"/>
    <property type="project" value="UniProtKB-UniPathway"/>
</dbReference>
<dbReference type="GeneTree" id="ENSGT00390000017679"/>
<dbReference type="UniPathway" id="UPA00196"/>
<proteinExistence type="inferred from homology"/>
<name>A0A674IXK6_9SAUR</name>
<dbReference type="PANTHER" id="PTHR28650">
    <property type="entry name" value="PHOSPHATIDYLINOSITOL-GLYCAN BIOSYNTHESIS CLASS X PROTEIN"/>
    <property type="match status" value="1"/>
</dbReference>
<dbReference type="Ensembl" id="ENSTMTT00000014196.1">
    <property type="protein sequence ID" value="ENSTMTP00000013720.1"/>
    <property type="gene ID" value="ENSTMTG00000009980.1"/>
</dbReference>
<evidence type="ECO:0000256" key="3">
    <source>
        <dbReference type="ARBA" id="ARBA00010345"/>
    </source>
</evidence>
<evidence type="ECO:0000256" key="5">
    <source>
        <dbReference type="ARBA" id="ARBA00022692"/>
    </source>
</evidence>
<dbReference type="PANTHER" id="PTHR28650:SF1">
    <property type="entry name" value="PHOSPHATIDYLINOSITOL-GLYCAN BIOSYNTHESIS CLASS X PROTEIN"/>
    <property type="match status" value="1"/>
</dbReference>
<dbReference type="GO" id="GO:0005789">
    <property type="term" value="C:endoplasmic reticulum membrane"/>
    <property type="evidence" value="ECO:0007669"/>
    <property type="project" value="UniProtKB-SubCell"/>
</dbReference>
<protein>
    <recommendedName>
        <fullName evidence="10">Phosphatidylinositol-glycan biosynthesis class X protein</fullName>
    </recommendedName>
</protein>
<evidence type="ECO:0000256" key="8">
    <source>
        <dbReference type="ARBA" id="ARBA00023136"/>
    </source>
</evidence>
<dbReference type="InterPro" id="IPR013233">
    <property type="entry name" value="PIG-X/PBN1"/>
</dbReference>
<evidence type="ECO:0000256" key="7">
    <source>
        <dbReference type="ARBA" id="ARBA00022989"/>
    </source>
</evidence>
<keyword evidence="6 10" id="KW-0256">Endoplasmic reticulum</keyword>
<keyword evidence="8" id="KW-0472">Membrane</keyword>
<keyword evidence="4 10" id="KW-0337">GPI-anchor biosynthesis</keyword>
<sequence>MKPRLAFGCRWWGLEPLPSKSGRRAGCLCGGLALGGRQCEAGAAVSVVWELVVRPPPPSYGPPGRGPGPSACSPCGGPAACGTGAQTRAEGGGALPWVCGSCDFLQLDLEMQWQWMERVFLWKSILTFRVSLLICTAGNLCAQATCPDITVTQQLLKEGFHRDLLTKVELGAGDEAIGSCTVAIKEHLPTGLYVDPYELASLQQHNLTEALMIPDTVDVESPEYLATDLAIVVYMKPDPQCACCFKAMLPVHCRYHRPTEEDGEALALLKSPEILIHCHKSFPSVECWKYSEVEAPCSVRNRHTCHWNNVEYKHVNKEVILQVPVGLKQHGALVCAVTLLTTVLCSSLVLAAVCKYEHFSLVPCSE</sequence>
<dbReference type="AlphaFoldDB" id="A0A674IXK6"/>
<comment type="pathway">
    <text evidence="2 10">Glycolipid biosynthesis; glycosylphosphatidylinositol-anchor biosynthesis.</text>
</comment>
<comment type="similarity">
    <text evidence="3 10">Belongs to the PIGX family.</text>
</comment>
<keyword evidence="7" id="KW-1133">Transmembrane helix</keyword>
<evidence type="ECO:0000256" key="6">
    <source>
        <dbReference type="ARBA" id="ARBA00022824"/>
    </source>
</evidence>
<reference evidence="11" key="1">
    <citation type="submission" date="2025-08" db="UniProtKB">
        <authorList>
            <consortium name="Ensembl"/>
        </authorList>
    </citation>
    <scope>IDENTIFICATION</scope>
</reference>
<evidence type="ECO:0000256" key="4">
    <source>
        <dbReference type="ARBA" id="ARBA00022502"/>
    </source>
</evidence>
<gene>
    <name evidence="11" type="primary">PIGX</name>
</gene>
<evidence type="ECO:0000256" key="9">
    <source>
        <dbReference type="ARBA" id="ARBA00023180"/>
    </source>
</evidence>
<keyword evidence="12" id="KW-1185">Reference proteome</keyword>